<keyword evidence="2" id="KW-1185">Reference proteome</keyword>
<dbReference type="AlphaFoldDB" id="A0A4D6N046"/>
<protein>
    <recommendedName>
        <fullName evidence="3">Transposase</fullName>
    </recommendedName>
</protein>
<evidence type="ECO:0000313" key="2">
    <source>
        <dbReference type="Proteomes" id="UP000501690"/>
    </source>
</evidence>
<dbReference type="EMBL" id="CP039353">
    <property type="protein sequence ID" value="QCE06312.1"/>
    <property type="molecule type" value="Genomic_DNA"/>
</dbReference>
<evidence type="ECO:0008006" key="3">
    <source>
        <dbReference type="Google" id="ProtNLM"/>
    </source>
</evidence>
<gene>
    <name evidence="1" type="ORF">DEO72_LG9g1323</name>
</gene>
<reference evidence="1 2" key="1">
    <citation type="submission" date="2019-04" db="EMBL/GenBank/DDBJ databases">
        <title>An improved genome assembly and genetic linkage map for asparagus bean, Vigna unguiculata ssp. sesquipedialis.</title>
        <authorList>
            <person name="Xia Q."/>
            <person name="Zhang R."/>
            <person name="Dong Y."/>
        </authorList>
    </citation>
    <scope>NUCLEOTIDE SEQUENCE [LARGE SCALE GENOMIC DNA]</scope>
    <source>
        <tissue evidence="1">Leaf</tissue>
    </source>
</reference>
<evidence type="ECO:0000313" key="1">
    <source>
        <dbReference type="EMBL" id="QCE06312.1"/>
    </source>
</evidence>
<accession>A0A4D6N046</accession>
<organism evidence="1 2">
    <name type="scientific">Vigna unguiculata</name>
    <name type="common">Cowpea</name>
    <dbReference type="NCBI Taxonomy" id="3917"/>
    <lineage>
        <taxon>Eukaryota</taxon>
        <taxon>Viridiplantae</taxon>
        <taxon>Streptophyta</taxon>
        <taxon>Embryophyta</taxon>
        <taxon>Tracheophyta</taxon>
        <taxon>Spermatophyta</taxon>
        <taxon>Magnoliopsida</taxon>
        <taxon>eudicotyledons</taxon>
        <taxon>Gunneridae</taxon>
        <taxon>Pentapetalae</taxon>
        <taxon>rosids</taxon>
        <taxon>fabids</taxon>
        <taxon>Fabales</taxon>
        <taxon>Fabaceae</taxon>
        <taxon>Papilionoideae</taxon>
        <taxon>50 kb inversion clade</taxon>
        <taxon>NPAAA clade</taxon>
        <taxon>indigoferoid/millettioid clade</taxon>
        <taxon>Phaseoleae</taxon>
        <taxon>Vigna</taxon>
    </lineage>
</organism>
<name>A0A4D6N046_VIGUN</name>
<sequence>MEMLQKVKQEKTLFKVFHNEGSDYASGFRSKNSSEFVEQTFLSLFGKEKPMGVHCYGRTMTPSKLKKNEEIDVIKKEHANEVSGMTKEIQDLREIVNFVVKQQNPDLDEEDLNNMMACVLGKESSSMKPYSSRSTHYPYCEQVKKVLSCTSTININVKYPKKFY</sequence>
<dbReference type="Proteomes" id="UP000501690">
    <property type="component" value="Linkage Group LG9"/>
</dbReference>
<proteinExistence type="predicted"/>